<keyword evidence="5" id="KW-0472">Membrane</keyword>
<dbReference type="Gene3D" id="2.40.170.20">
    <property type="entry name" value="TonB-dependent receptor, beta-barrel domain"/>
    <property type="match status" value="1"/>
</dbReference>
<dbReference type="InterPro" id="IPR000531">
    <property type="entry name" value="Beta-barrel_TonB"/>
</dbReference>
<feature type="compositionally biased region" description="Polar residues" evidence="7">
    <location>
        <begin position="99"/>
        <end position="108"/>
    </location>
</feature>
<dbReference type="Gene3D" id="2.170.130.10">
    <property type="entry name" value="TonB-dependent receptor, plug domain"/>
    <property type="match status" value="1"/>
</dbReference>
<dbReference type="InterPro" id="IPR039426">
    <property type="entry name" value="TonB-dep_rcpt-like"/>
</dbReference>
<feature type="domain" description="TonB-dependent receptor-like beta-barrel" evidence="8">
    <location>
        <begin position="375"/>
        <end position="797"/>
    </location>
</feature>
<keyword evidence="2" id="KW-0813">Transport</keyword>
<evidence type="ECO:0000256" key="1">
    <source>
        <dbReference type="ARBA" id="ARBA00004571"/>
    </source>
</evidence>
<evidence type="ECO:0000256" key="2">
    <source>
        <dbReference type="ARBA" id="ARBA00022448"/>
    </source>
</evidence>
<evidence type="ECO:0000256" key="6">
    <source>
        <dbReference type="ARBA" id="ARBA00023237"/>
    </source>
</evidence>
<dbReference type="Pfam" id="PF00593">
    <property type="entry name" value="TonB_dep_Rec_b-barrel"/>
    <property type="match status" value="1"/>
</dbReference>
<name>A0AA48LXU4_9ZZZZ</name>
<proteinExistence type="predicted"/>
<gene>
    <name evidence="10" type="ORF">AMST5_00999</name>
</gene>
<reference evidence="10" key="1">
    <citation type="submission" date="2023-07" db="EMBL/GenBank/DDBJ databases">
        <authorList>
            <person name="Pelsma A.J. K."/>
        </authorList>
    </citation>
    <scope>NUCLEOTIDE SEQUENCE</scope>
</reference>
<accession>A0AA48LXU4</accession>
<evidence type="ECO:0000259" key="9">
    <source>
        <dbReference type="Pfam" id="PF07715"/>
    </source>
</evidence>
<dbReference type="EMBL" id="OY288114">
    <property type="protein sequence ID" value="CAJ0857281.1"/>
    <property type="molecule type" value="Genomic_DNA"/>
</dbReference>
<dbReference type="GO" id="GO:0009279">
    <property type="term" value="C:cell outer membrane"/>
    <property type="evidence" value="ECO:0007669"/>
    <property type="project" value="UniProtKB-SubCell"/>
</dbReference>
<keyword evidence="4" id="KW-0798">TonB box</keyword>
<dbReference type="InterPro" id="IPR036942">
    <property type="entry name" value="Beta-barrel_TonB_sf"/>
</dbReference>
<comment type="subcellular location">
    <subcellularLocation>
        <location evidence="1">Cell outer membrane</location>
        <topology evidence="1">Multi-pass membrane protein</topology>
    </subcellularLocation>
</comment>
<dbReference type="PANTHER" id="PTHR30069">
    <property type="entry name" value="TONB-DEPENDENT OUTER MEMBRANE RECEPTOR"/>
    <property type="match status" value="1"/>
</dbReference>
<sequence length="852" mass="93471">MKLRFCAFFGARLVFSRRFQPGDFVATARRTHARKNLNMVSRKGLMGAASAPALALLIASSAVAQQSLPTIDVGAARGSARPGRSTAARNVSPARVTTPAGSLITSPNPDLAAAPGFSPQKLAMPVYRQPTGQTFTTVRGKDFENMPLVTVRELLQYSPGVSFKQGNGPRDIVISIRGSSARNGFGVRNIVVLEDGFSVTQPDGLSRTDLTDPHAYAGVDVYRGPSSALFGNFANGGAINFRTRTGEEINGVEYGVEFGSFGYLNNFTSIGKKTGDIDIAIFASDVRSQGFSLNSYSDTQTVNATARWKVTPDDLLTFKFIHNQLYGMLPIRLSLNQYYLDPYQKGCFASPQAGDALLQFQSYCGTIRVPANGLNGVGQRNQFSTAWLAGLQRNDRRDIIGLRWEHDFDNNTKWRTQVIYDDKNIDQPTGNTAALQDEPAVNATTDITKVGSLGAYEARHFAGLYFNRTRYTSWTLNTLPFGNGGTGAVQSVQNAMMQNLGGRGREEVALSKDVTLVLGLSSEMTKIAALQDAYTYYAADQRTGQKTGQLASWTGTPVNKTYWNFGPEASVTWRAMPDLLTHFRASSGYGTPNPGQLFVNQRGQVGANTDLKTQRNIGFDIGFDWKPYETLLFSLTGFHEWYQDEQLTQSPGAGLLSYTFNAPGSVHRGVETLLDWRPYDGVRVMANYTYNNQMFTEFVEQIGTTAKTGYFDRAGYKIPGVAPHTATARLAYDVPFGDYKGLGAFVEYNYSSSYFIDNGNVLTIPSYGLVNTNLHFDRDVDIGLLKHFTAYFEVRNIFDRTWVASANNISNSVSLVNGSVVQNGWWALAQNATGSIYAGNPRLFQGGVKFKF</sequence>
<dbReference type="PANTHER" id="PTHR30069:SF28">
    <property type="entry name" value="TONB-DEPENDENT RECEPTOR YNCD-RELATED"/>
    <property type="match status" value="1"/>
</dbReference>
<keyword evidence="6" id="KW-0998">Cell outer membrane</keyword>
<organism evidence="10">
    <name type="scientific">freshwater sediment metagenome</name>
    <dbReference type="NCBI Taxonomy" id="556182"/>
    <lineage>
        <taxon>unclassified sequences</taxon>
        <taxon>metagenomes</taxon>
        <taxon>ecological metagenomes</taxon>
    </lineage>
</organism>
<dbReference type="SUPFAM" id="SSF56935">
    <property type="entry name" value="Porins"/>
    <property type="match status" value="1"/>
</dbReference>
<evidence type="ECO:0000256" key="3">
    <source>
        <dbReference type="ARBA" id="ARBA00022692"/>
    </source>
</evidence>
<feature type="domain" description="TonB-dependent receptor plug" evidence="9">
    <location>
        <begin position="131"/>
        <end position="238"/>
    </location>
</feature>
<dbReference type="Pfam" id="PF07715">
    <property type="entry name" value="Plug"/>
    <property type="match status" value="1"/>
</dbReference>
<evidence type="ECO:0000256" key="4">
    <source>
        <dbReference type="ARBA" id="ARBA00023077"/>
    </source>
</evidence>
<evidence type="ECO:0000256" key="7">
    <source>
        <dbReference type="SAM" id="MobiDB-lite"/>
    </source>
</evidence>
<dbReference type="GO" id="GO:0015344">
    <property type="term" value="F:siderophore uptake transmembrane transporter activity"/>
    <property type="evidence" value="ECO:0007669"/>
    <property type="project" value="TreeGrafter"/>
</dbReference>
<dbReference type="InterPro" id="IPR037066">
    <property type="entry name" value="Plug_dom_sf"/>
</dbReference>
<keyword evidence="3" id="KW-0812">Transmembrane</keyword>
<dbReference type="GO" id="GO:0044718">
    <property type="term" value="P:siderophore transmembrane transport"/>
    <property type="evidence" value="ECO:0007669"/>
    <property type="project" value="TreeGrafter"/>
</dbReference>
<evidence type="ECO:0000256" key="5">
    <source>
        <dbReference type="ARBA" id="ARBA00023136"/>
    </source>
</evidence>
<dbReference type="AlphaFoldDB" id="A0AA48LXU4"/>
<dbReference type="InterPro" id="IPR012910">
    <property type="entry name" value="Plug_dom"/>
</dbReference>
<evidence type="ECO:0000259" key="8">
    <source>
        <dbReference type="Pfam" id="PF00593"/>
    </source>
</evidence>
<feature type="region of interest" description="Disordered" evidence="7">
    <location>
        <begin position="75"/>
        <end position="109"/>
    </location>
</feature>
<evidence type="ECO:0000313" key="10">
    <source>
        <dbReference type="EMBL" id="CAJ0857281.1"/>
    </source>
</evidence>
<evidence type="ECO:0008006" key="11">
    <source>
        <dbReference type="Google" id="ProtNLM"/>
    </source>
</evidence>
<protein>
    <recommendedName>
        <fullName evidence="11">TonB-dependent receptor</fullName>
    </recommendedName>
</protein>
<dbReference type="PROSITE" id="PS52016">
    <property type="entry name" value="TONB_DEPENDENT_REC_3"/>
    <property type="match status" value="1"/>
</dbReference>